<dbReference type="EMBL" id="JACHFM010000001">
    <property type="protein sequence ID" value="MBB5220988.1"/>
    <property type="molecule type" value="Genomic_DNA"/>
</dbReference>
<dbReference type="Pfam" id="PF01899">
    <property type="entry name" value="MNHE"/>
    <property type="match status" value="1"/>
</dbReference>
<dbReference type="RefSeq" id="WP_184147404.1">
    <property type="nucleotide sequence ID" value="NZ_JACHFM010000001.1"/>
</dbReference>
<evidence type="ECO:0000256" key="6">
    <source>
        <dbReference type="ARBA" id="ARBA00023136"/>
    </source>
</evidence>
<dbReference type="PANTHER" id="PTHR34584">
    <property type="entry name" value="NA(+)/H(+) ANTIPORTER SUBUNIT E1"/>
    <property type="match status" value="1"/>
</dbReference>
<organism evidence="7 8">
    <name type="scientific">Amaricoccus macauensis</name>
    <dbReference type="NCBI Taxonomy" id="57001"/>
    <lineage>
        <taxon>Bacteria</taxon>
        <taxon>Pseudomonadati</taxon>
        <taxon>Pseudomonadota</taxon>
        <taxon>Alphaproteobacteria</taxon>
        <taxon>Rhodobacterales</taxon>
        <taxon>Paracoccaceae</taxon>
        <taxon>Amaricoccus</taxon>
    </lineage>
</organism>
<dbReference type="Proteomes" id="UP000549457">
    <property type="component" value="Unassembled WGS sequence"/>
</dbReference>
<evidence type="ECO:0000256" key="1">
    <source>
        <dbReference type="ARBA" id="ARBA00004651"/>
    </source>
</evidence>
<evidence type="ECO:0000256" key="4">
    <source>
        <dbReference type="ARBA" id="ARBA00022692"/>
    </source>
</evidence>
<keyword evidence="4" id="KW-0812">Transmembrane</keyword>
<evidence type="ECO:0000313" key="8">
    <source>
        <dbReference type="Proteomes" id="UP000549457"/>
    </source>
</evidence>
<dbReference type="GO" id="GO:0008324">
    <property type="term" value="F:monoatomic cation transmembrane transporter activity"/>
    <property type="evidence" value="ECO:0007669"/>
    <property type="project" value="InterPro"/>
</dbReference>
<sequence>MSPLRTVFLGVAFLRDLTLSSVAVARAVVDPRRAAPGFVTVPLTLARTDVEITLVANYITLTPGTLTVDVSADRRTLLVHALEADEAGIRADIAAIEVRVTGATR</sequence>
<dbReference type="AlphaFoldDB" id="A0A840SLC9"/>
<evidence type="ECO:0000256" key="3">
    <source>
        <dbReference type="ARBA" id="ARBA00022475"/>
    </source>
</evidence>
<keyword evidence="3" id="KW-1003">Cell membrane</keyword>
<comment type="caution">
    <text evidence="7">The sequence shown here is derived from an EMBL/GenBank/DDBJ whole genome shotgun (WGS) entry which is preliminary data.</text>
</comment>
<dbReference type="GO" id="GO:0005886">
    <property type="term" value="C:plasma membrane"/>
    <property type="evidence" value="ECO:0007669"/>
    <property type="project" value="UniProtKB-SubCell"/>
</dbReference>
<keyword evidence="6" id="KW-0472">Membrane</keyword>
<proteinExistence type="inferred from homology"/>
<comment type="similarity">
    <text evidence="2">Belongs to the CPA3 antiporters (TC 2.A.63) subunit E family.</text>
</comment>
<dbReference type="PANTHER" id="PTHR34584:SF1">
    <property type="entry name" value="NA(+)_H(+) ANTIPORTER SUBUNIT E1"/>
    <property type="match status" value="1"/>
</dbReference>
<evidence type="ECO:0000313" key="7">
    <source>
        <dbReference type="EMBL" id="MBB5220988.1"/>
    </source>
</evidence>
<evidence type="ECO:0000256" key="5">
    <source>
        <dbReference type="ARBA" id="ARBA00022989"/>
    </source>
</evidence>
<keyword evidence="8" id="KW-1185">Reference proteome</keyword>
<keyword evidence="5" id="KW-1133">Transmembrane helix</keyword>
<evidence type="ECO:0000256" key="2">
    <source>
        <dbReference type="ARBA" id="ARBA00006228"/>
    </source>
</evidence>
<name>A0A840SLC9_9RHOB</name>
<comment type="subcellular location">
    <subcellularLocation>
        <location evidence="1">Cell membrane</location>
        <topology evidence="1">Multi-pass membrane protein</topology>
    </subcellularLocation>
</comment>
<reference evidence="7 8" key="1">
    <citation type="submission" date="2020-08" db="EMBL/GenBank/DDBJ databases">
        <title>Genomic Encyclopedia of Type Strains, Phase IV (KMG-IV): sequencing the most valuable type-strain genomes for metagenomic binning, comparative biology and taxonomic classification.</title>
        <authorList>
            <person name="Goeker M."/>
        </authorList>
    </citation>
    <scope>NUCLEOTIDE SEQUENCE [LARGE SCALE GENOMIC DNA]</scope>
    <source>
        <strain evidence="7 8">DSM 101730</strain>
    </source>
</reference>
<dbReference type="InterPro" id="IPR002758">
    <property type="entry name" value="Cation_antiport_E"/>
</dbReference>
<protein>
    <submittedName>
        <fullName evidence="7">Multisubunit Na+/H+ antiporter MnhE subunit</fullName>
    </submittedName>
</protein>
<gene>
    <name evidence="7" type="ORF">HNP73_000909</name>
</gene>
<accession>A0A840SLC9</accession>